<organism evidence="3">
    <name type="scientific">Palpitomonas bilix</name>
    <dbReference type="NCBI Taxonomy" id="652834"/>
    <lineage>
        <taxon>Eukaryota</taxon>
        <taxon>Eukaryota incertae sedis</taxon>
    </lineage>
</organism>
<sequence length="181" mass="19939">MGEKSGEGQIEAAIAVWLAECDRYEREEVGKESGGRQAELVDASSLLSEVELSAGRYEGGVSGGGKEEGRRGSIEAGKQAAAKVEGGRKERKERKEMSDEDVASIWASVALPSHIEVRQDKVKKKRAPPPKPEPPEEPFPDDCCGSGCTRCVWDVYYDELEQYEAKLEEYPQLCEKMGVQQ</sequence>
<proteinExistence type="predicted"/>
<feature type="compositionally biased region" description="Basic and acidic residues" evidence="1">
    <location>
        <begin position="85"/>
        <end position="97"/>
    </location>
</feature>
<accession>A0A7S3GB30</accession>
<feature type="domain" description="Oxidoreductase-like" evidence="2">
    <location>
        <begin position="132"/>
        <end position="169"/>
    </location>
</feature>
<evidence type="ECO:0000259" key="2">
    <source>
        <dbReference type="Pfam" id="PF09791"/>
    </source>
</evidence>
<protein>
    <recommendedName>
        <fullName evidence="2">Oxidoreductase-like domain-containing protein</fullName>
    </recommendedName>
</protein>
<reference evidence="3" key="1">
    <citation type="submission" date="2021-01" db="EMBL/GenBank/DDBJ databases">
        <authorList>
            <person name="Corre E."/>
            <person name="Pelletier E."/>
            <person name="Niang G."/>
            <person name="Scheremetjew M."/>
            <person name="Finn R."/>
            <person name="Kale V."/>
            <person name="Holt S."/>
            <person name="Cochrane G."/>
            <person name="Meng A."/>
            <person name="Brown T."/>
            <person name="Cohen L."/>
        </authorList>
    </citation>
    <scope>NUCLEOTIDE SEQUENCE</scope>
    <source>
        <strain evidence="3">NIES-2562</strain>
    </source>
</reference>
<dbReference type="InterPro" id="IPR039251">
    <property type="entry name" value="OXLD1"/>
</dbReference>
<feature type="region of interest" description="Disordered" evidence="1">
    <location>
        <begin position="117"/>
        <end position="141"/>
    </location>
</feature>
<dbReference type="PANTHER" id="PTHR21193">
    <property type="entry name" value="OXIDOREDUCTASE-LIKE DOMAIN-CONTAINING PROTEIN 1"/>
    <property type="match status" value="1"/>
</dbReference>
<dbReference type="AlphaFoldDB" id="A0A7S3GB30"/>
<name>A0A7S3GB30_9EUKA</name>
<feature type="region of interest" description="Disordered" evidence="1">
    <location>
        <begin position="52"/>
        <end position="101"/>
    </location>
</feature>
<dbReference type="Pfam" id="PF09791">
    <property type="entry name" value="Oxidored-like"/>
    <property type="match status" value="1"/>
</dbReference>
<gene>
    <name evidence="3" type="ORF">PBIL07802_LOCUS23078</name>
</gene>
<dbReference type="InterPro" id="IPR019180">
    <property type="entry name" value="Oxidoreductase-like_N"/>
</dbReference>
<dbReference type="EMBL" id="HBIB01035630">
    <property type="protein sequence ID" value="CAE0260789.1"/>
    <property type="molecule type" value="Transcribed_RNA"/>
</dbReference>
<evidence type="ECO:0000313" key="3">
    <source>
        <dbReference type="EMBL" id="CAE0260789.1"/>
    </source>
</evidence>
<dbReference type="PANTHER" id="PTHR21193:SF3">
    <property type="entry name" value="OXIDOREDUCTASE-LIKE DOMAIN-CONTAINING PROTEIN 1"/>
    <property type="match status" value="1"/>
</dbReference>
<evidence type="ECO:0000256" key="1">
    <source>
        <dbReference type="SAM" id="MobiDB-lite"/>
    </source>
</evidence>